<dbReference type="SMART" id="SM00248">
    <property type="entry name" value="ANK"/>
    <property type="match status" value="3"/>
</dbReference>
<dbReference type="RefSeq" id="XP_022323622.1">
    <property type="nucleotide sequence ID" value="XM_022467914.1"/>
</dbReference>
<proteinExistence type="predicted"/>
<keyword evidence="7" id="KW-1185">Reference proteome</keyword>
<evidence type="ECO:0000256" key="5">
    <source>
        <dbReference type="PROSITE-ProRule" id="PRU00023"/>
    </source>
</evidence>
<dbReference type="InterPro" id="IPR036770">
    <property type="entry name" value="Ankyrin_rpt-contain_sf"/>
</dbReference>
<dbReference type="InterPro" id="IPR035984">
    <property type="entry name" value="Acyl-CoA-binding_sf"/>
</dbReference>
<feature type="repeat" description="ANK" evidence="5">
    <location>
        <begin position="193"/>
        <end position="225"/>
    </location>
</feature>
<evidence type="ECO:0000259" key="6">
    <source>
        <dbReference type="PROSITE" id="PS51228"/>
    </source>
</evidence>
<dbReference type="Pfam" id="PF12796">
    <property type="entry name" value="Ank_2"/>
    <property type="match status" value="1"/>
</dbReference>
<sequence length="250" mass="28859">MADDDLRLSDEEIDNLRELFNSASNFVRSSSDNFNQDQLLYLYSRFKQANEGPCKVPKPGLFDFQAKKKWEAWKSLENKTKEEAMKEYISKVTSSVPDWNLFDQRQQRDGWVAVSTMSRTDTEIDDRNKTAFDWCKDGDVPQLLQYLEETKTNINNQDDNGMTLLHWTCDRGNLEMLNALLKLSADPNIQDNDGQSPLHYAVSCEHQHIVERLLKTCIDLKLQDMDGLTARDLETTSEIKQLLNKSVPVT</sequence>
<dbReference type="SUPFAM" id="SSF48403">
    <property type="entry name" value="Ankyrin repeat"/>
    <property type="match status" value="1"/>
</dbReference>
<organism evidence="7 8">
    <name type="scientific">Crassostrea virginica</name>
    <name type="common">Eastern oyster</name>
    <dbReference type="NCBI Taxonomy" id="6565"/>
    <lineage>
        <taxon>Eukaryota</taxon>
        <taxon>Metazoa</taxon>
        <taxon>Spiralia</taxon>
        <taxon>Lophotrochozoa</taxon>
        <taxon>Mollusca</taxon>
        <taxon>Bivalvia</taxon>
        <taxon>Autobranchia</taxon>
        <taxon>Pteriomorphia</taxon>
        <taxon>Ostreida</taxon>
        <taxon>Ostreoidea</taxon>
        <taxon>Ostreidae</taxon>
        <taxon>Crassostrea</taxon>
    </lineage>
</organism>
<dbReference type="Gene3D" id="1.25.40.20">
    <property type="entry name" value="Ankyrin repeat-containing domain"/>
    <property type="match status" value="1"/>
</dbReference>
<dbReference type="InterPro" id="IPR014352">
    <property type="entry name" value="FERM/acyl-CoA-bd_prot_sf"/>
</dbReference>
<dbReference type="Pfam" id="PF00887">
    <property type="entry name" value="ACBP"/>
    <property type="match status" value="1"/>
</dbReference>
<feature type="repeat" description="ANK" evidence="5">
    <location>
        <begin position="160"/>
        <end position="192"/>
    </location>
</feature>
<dbReference type="InterPro" id="IPR002110">
    <property type="entry name" value="Ankyrin_rpt"/>
</dbReference>
<dbReference type="GO" id="GO:0000062">
    <property type="term" value="F:fatty-acyl-CoA binding"/>
    <property type="evidence" value="ECO:0007669"/>
    <property type="project" value="InterPro"/>
</dbReference>
<dbReference type="Proteomes" id="UP000694844">
    <property type="component" value="Chromosome 3"/>
</dbReference>
<evidence type="ECO:0000256" key="3">
    <source>
        <dbReference type="ARBA" id="ARBA00023043"/>
    </source>
</evidence>
<name>A0A8B8D657_CRAVI</name>
<dbReference type="GeneID" id="111124751"/>
<dbReference type="KEGG" id="cvn:111124751"/>
<keyword evidence="2" id="KW-0677">Repeat</keyword>
<reference evidence="8" key="1">
    <citation type="submission" date="2025-08" db="UniProtKB">
        <authorList>
            <consortium name="RefSeq"/>
        </authorList>
    </citation>
    <scope>IDENTIFICATION</scope>
    <source>
        <tissue evidence="8">Whole sample</tissue>
    </source>
</reference>
<dbReference type="OrthoDB" id="4567at2759"/>
<dbReference type="AlphaFoldDB" id="A0A8B8D657"/>
<evidence type="ECO:0000256" key="2">
    <source>
        <dbReference type="ARBA" id="ARBA00022737"/>
    </source>
</evidence>
<dbReference type="PANTHER" id="PTHR24119:SF0">
    <property type="entry name" value="ACYL-COA-BINDING DOMAIN-CONTAINING PROTEIN 6"/>
    <property type="match status" value="1"/>
</dbReference>
<dbReference type="Gene3D" id="1.20.80.10">
    <property type="match status" value="1"/>
</dbReference>
<evidence type="ECO:0000313" key="8">
    <source>
        <dbReference type="RefSeq" id="XP_022323622.1"/>
    </source>
</evidence>
<keyword evidence="4" id="KW-0446">Lipid-binding</keyword>
<evidence type="ECO:0000313" key="7">
    <source>
        <dbReference type="Proteomes" id="UP000694844"/>
    </source>
</evidence>
<protein>
    <recommendedName>
        <fullName evidence="1">Acyl-CoA-binding domain-containing protein 6</fullName>
    </recommendedName>
</protein>
<dbReference type="PROSITE" id="PS50297">
    <property type="entry name" value="ANK_REP_REGION"/>
    <property type="match status" value="2"/>
</dbReference>
<dbReference type="PROSITE" id="PS51228">
    <property type="entry name" value="ACB_2"/>
    <property type="match status" value="1"/>
</dbReference>
<gene>
    <name evidence="8" type="primary">LOC111124751</name>
</gene>
<dbReference type="PRINTS" id="PR00689">
    <property type="entry name" value="ACOABINDINGP"/>
</dbReference>
<evidence type="ECO:0000256" key="4">
    <source>
        <dbReference type="ARBA" id="ARBA00023121"/>
    </source>
</evidence>
<feature type="domain" description="ACB" evidence="6">
    <location>
        <begin position="16"/>
        <end position="101"/>
    </location>
</feature>
<dbReference type="PANTHER" id="PTHR24119">
    <property type="entry name" value="ACYL-COA-BINDING DOMAIN-CONTAINING PROTEIN 6"/>
    <property type="match status" value="1"/>
</dbReference>
<accession>A0A8B8D657</accession>
<dbReference type="SUPFAM" id="SSF47027">
    <property type="entry name" value="Acyl-CoA binding protein"/>
    <property type="match status" value="1"/>
</dbReference>
<dbReference type="PROSITE" id="PS50088">
    <property type="entry name" value="ANK_REPEAT"/>
    <property type="match status" value="2"/>
</dbReference>
<evidence type="ECO:0000256" key="1">
    <source>
        <dbReference type="ARBA" id="ARBA00018419"/>
    </source>
</evidence>
<keyword evidence="3 5" id="KW-0040">ANK repeat</keyword>
<dbReference type="InterPro" id="IPR000582">
    <property type="entry name" value="Acyl-CoA-binding_protein"/>
</dbReference>